<accession>A0ABV7FGJ1</accession>
<dbReference type="EMBL" id="JBHRTF010000006">
    <property type="protein sequence ID" value="MFC3116759.1"/>
    <property type="molecule type" value="Genomic_DNA"/>
</dbReference>
<gene>
    <name evidence="4" type="ORF">ACFODX_14410</name>
</gene>
<feature type="domain" description="DUF1731" evidence="3">
    <location>
        <begin position="276"/>
        <end position="323"/>
    </location>
</feature>
<dbReference type="SUPFAM" id="SSF51735">
    <property type="entry name" value="NAD(P)-binding Rossmann-fold domains"/>
    <property type="match status" value="1"/>
</dbReference>
<evidence type="ECO:0000259" key="3">
    <source>
        <dbReference type="Pfam" id="PF08338"/>
    </source>
</evidence>
<dbReference type="InterPro" id="IPR036291">
    <property type="entry name" value="NAD(P)-bd_dom_sf"/>
</dbReference>
<dbReference type="RefSeq" id="WP_378120375.1">
    <property type="nucleotide sequence ID" value="NZ_JBHRTF010000006.1"/>
</dbReference>
<protein>
    <submittedName>
        <fullName evidence="4">TIGR01777 family oxidoreductase</fullName>
    </submittedName>
</protein>
<reference evidence="5" key="1">
    <citation type="journal article" date="2019" name="Int. J. Syst. Evol. Microbiol.">
        <title>The Global Catalogue of Microorganisms (GCM) 10K type strain sequencing project: providing services to taxonomists for standard genome sequencing and annotation.</title>
        <authorList>
            <consortium name="The Broad Institute Genomics Platform"/>
            <consortium name="The Broad Institute Genome Sequencing Center for Infectious Disease"/>
            <person name="Wu L."/>
            <person name="Ma J."/>
        </authorList>
    </citation>
    <scope>NUCLEOTIDE SEQUENCE [LARGE SCALE GENOMIC DNA]</scope>
    <source>
        <strain evidence="5">KCTC 52237</strain>
    </source>
</reference>
<dbReference type="PANTHER" id="PTHR11092:SF0">
    <property type="entry name" value="EPIMERASE FAMILY PROTEIN SDR39U1"/>
    <property type="match status" value="1"/>
</dbReference>
<organism evidence="4 5">
    <name type="scientific">Cellvibrio fontiphilus</name>
    <dbReference type="NCBI Taxonomy" id="1815559"/>
    <lineage>
        <taxon>Bacteria</taxon>
        <taxon>Pseudomonadati</taxon>
        <taxon>Pseudomonadota</taxon>
        <taxon>Gammaproteobacteria</taxon>
        <taxon>Cellvibrionales</taxon>
        <taxon>Cellvibrionaceae</taxon>
        <taxon>Cellvibrio</taxon>
    </lineage>
</organism>
<dbReference type="Pfam" id="PF08338">
    <property type="entry name" value="DUF1731"/>
    <property type="match status" value="1"/>
</dbReference>
<dbReference type="PANTHER" id="PTHR11092">
    <property type="entry name" value="SUGAR NUCLEOTIDE EPIMERASE RELATED"/>
    <property type="match status" value="1"/>
</dbReference>
<evidence type="ECO:0000313" key="5">
    <source>
        <dbReference type="Proteomes" id="UP001595555"/>
    </source>
</evidence>
<evidence type="ECO:0000259" key="2">
    <source>
        <dbReference type="Pfam" id="PF01370"/>
    </source>
</evidence>
<dbReference type="Gene3D" id="3.40.50.720">
    <property type="entry name" value="NAD(P)-binding Rossmann-like Domain"/>
    <property type="match status" value="1"/>
</dbReference>
<dbReference type="NCBIfam" id="TIGR01777">
    <property type="entry name" value="yfcH"/>
    <property type="match status" value="1"/>
</dbReference>
<proteinExistence type="inferred from homology"/>
<evidence type="ECO:0000256" key="1">
    <source>
        <dbReference type="ARBA" id="ARBA00009353"/>
    </source>
</evidence>
<sequence length="326" mass="35722">MPFQSKKTSVVQNELMVLQMENVSLAGKKILIAGGSGFIGGHLCHELIKLGCEVWVLSRNSRRAIKKLGAGIRVVEQLDGLVGIEFFALVNLAGEPLGAGRWNHSLKLRFRQSRVDFTNRLYQFFLAQEQFPEVVINASAIGVYGSRGSECLTESSAVGEGFAAELCRDWEAAAQQFASRSVRLCLVRIGIVLDADGGALRQMLPAFKMGLGGRMGSGDQYMSWIHREDLVRLFVYLLAHSQAVGVFNGVAPMPVPNNLFTSTLASCLGRSALLPMPAFVLRLLFGEMADALLLSSQRVVPRNAEQQGFEYLYPSLAEALKKILKK</sequence>
<name>A0ABV7FGJ1_9GAMM</name>
<feature type="domain" description="NAD-dependent epimerase/dehydratase" evidence="2">
    <location>
        <begin position="30"/>
        <end position="243"/>
    </location>
</feature>
<dbReference type="Pfam" id="PF01370">
    <property type="entry name" value="Epimerase"/>
    <property type="match status" value="1"/>
</dbReference>
<dbReference type="Proteomes" id="UP001595555">
    <property type="component" value="Unassembled WGS sequence"/>
</dbReference>
<dbReference type="InterPro" id="IPR001509">
    <property type="entry name" value="Epimerase_deHydtase"/>
</dbReference>
<dbReference type="InterPro" id="IPR013549">
    <property type="entry name" value="DUF1731"/>
</dbReference>
<comment type="caution">
    <text evidence="4">The sequence shown here is derived from an EMBL/GenBank/DDBJ whole genome shotgun (WGS) entry which is preliminary data.</text>
</comment>
<dbReference type="CDD" id="cd05242">
    <property type="entry name" value="SDR_a8"/>
    <property type="match status" value="1"/>
</dbReference>
<evidence type="ECO:0000313" key="4">
    <source>
        <dbReference type="EMBL" id="MFC3116759.1"/>
    </source>
</evidence>
<dbReference type="InterPro" id="IPR010099">
    <property type="entry name" value="SDR39U1"/>
</dbReference>
<keyword evidence="5" id="KW-1185">Reference proteome</keyword>
<comment type="similarity">
    <text evidence="1">Belongs to the NAD(P)-dependent epimerase/dehydratase family. SDR39U1 subfamily.</text>
</comment>